<keyword evidence="2" id="KW-0175">Coiled coil</keyword>
<evidence type="ECO:0008006" key="6">
    <source>
        <dbReference type="Google" id="ProtNLM"/>
    </source>
</evidence>
<dbReference type="PROSITE" id="PS50005">
    <property type="entry name" value="TPR"/>
    <property type="match status" value="1"/>
</dbReference>
<evidence type="ECO:0000313" key="4">
    <source>
        <dbReference type="EMBL" id="MBW0550549.1"/>
    </source>
</evidence>
<dbReference type="InterPro" id="IPR019734">
    <property type="entry name" value="TPR_rpt"/>
</dbReference>
<dbReference type="FunFam" id="1.10.287.110:FF:000002">
    <property type="entry name" value="putative tyrosine-protein phosphatase auxilin isoform X2"/>
    <property type="match status" value="1"/>
</dbReference>
<dbReference type="SUPFAM" id="SSF46565">
    <property type="entry name" value="Chaperone J-domain"/>
    <property type="match status" value="1"/>
</dbReference>
<dbReference type="PANTHER" id="PTHR23172">
    <property type="entry name" value="AUXILIN/CYCLIN G-ASSOCIATED KINASE-RELATED"/>
    <property type="match status" value="1"/>
</dbReference>
<evidence type="ECO:0000256" key="1">
    <source>
        <dbReference type="PROSITE-ProRule" id="PRU00339"/>
    </source>
</evidence>
<reference evidence="4" key="1">
    <citation type="submission" date="2021-03" db="EMBL/GenBank/DDBJ databases">
        <title>Draft genome sequence of rust myrtle Austropuccinia psidii MF-1, a brazilian biotype.</title>
        <authorList>
            <person name="Quecine M.C."/>
            <person name="Pachon D.M.R."/>
            <person name="Bonatelli M.L."/>
            <person name="Correr F.H."/>
            <person name="Franceschini L.M."/>
            <person name="Leite T.F."/>
            <person name="Margarido G.R.A."/>
            <person name="Almeida C.A."/>
            <person name="Ferrarezi J.A."/>
            <person name="Labate C.A."/>
        </authorList>
    </citation>
    <scope>NUCLEOTIDE SEQUENCE</scope>
    <source>
        <strain evidence="4">MF-1</strain>
    </source>
</reference>
<dbReference type="InterPro" id="IPR036869">
    <property type="entry name" value="J_dom_sf"/>
</dbReference>
<dbReference type="GO" id="GO:0072318">
    <property type="term" value="P:clathrin coat disassembly"/>
    <property type="evidence" value="ECO:0007669"/>
    <property type="project" value="TreeGrafter"/>
</dbReference>
<sequence length="727" mass="81111">QTNHNSSENWDFDLFDQQNFNQSSDQNLNLINSNSQSTSNKIEINSSDSFNNHLNHSLLGNEFGPSHAPSEKIIKIDHSSNHHENLDSINQIQSKKINHNHNHDQIKNQKSNPPSPPPHLLGHLVEIGFSPSQSRQALLETKPHSINHWDLSAALDRLLCQSSQNQNHLDPFNHQSQSIPSLGSTSSNSRITCENDISKSESPILLAGLNTKELQDQATELLAQASAYGTTALGKAASFWKQSKASLTKVIEDQTTSNSSNPFKDNEPSIKPKWMRDLRSTCSFDDRLAKSKDSDSSVQLPQRININSTSQSSHSFTSDITKPYASSARRKVPERIKNDENSKLNPSTLNSQSPIDFFSNDINRKSSSPVLTKNKSLSQSNLASSFIFHSIPLVTATQNQIHQLESYRLEGNDFFKKGQYANAEETYSKALNVFEDFSNEISLEKVYLGCLPLYNNRASARLKIGNGKGAQEDVEIVIKVLLGEDFELSKHSDYLIRRLESNQSRIPDQLKNKIDLSHQLGKALSKRAKIKEDSEKWQGAKLDWMNCRNLGLGVINGAGGIKIVNEGVARCLQALGINSKRNIKSSNSQTILNRPSSLVQRSMSKSVVTDAVQKLRQANEQAELEANEKLQSKDMVDAKISNWKSGKETNLRALIASLDLVLWPELGWKKVGMGELLTDSQVKMKYVRAISKVHPDKIPNESSLIEKMIAKSVFATLNEAWNATQQN</sequence>
<feature type="compositionally biased region" description="Polar residues" evidence="3">
    <location>
        <begin position="296"/>
        <end position="307"/>
    </location>
</feature>
<dbReference type="Gene3D" id="1.10.287.110">
    <property type="entry name" value="DnaJ domain"/>
    <property type="match status" value="1"/>
</dbReference>
<dbReference type="SUPFAM" id="SSF48452">
    <property type="entry name" value="TPR-like"/>
    <property type="match status" value="1"/>
</dbReference>
<feature type="compositionally biased region" description="Polar residues" evidence="3">
    <location>
        <begin position="343"/>
        <end position="352"/>
    </location>
</feature>
<dbReference type="PANTHER" id="PTHR23172:SF19">
    <property type="entry name" value="J DOMAIN-CONTAINING PROTEIN"/>
    <property type="match status" value="1"/>
</dbReference>
<feature type="coiled-coil region" evidence="2">
    <location>
        <begin position="605"/>
        <end position="632"/>
    </location>
</feature>
<dbReference type="Gene3D" id="1.25.40.10">
    <property type="entry name" value="Tetratricopeptide repeat domain"/>
    <property type="match status" value="1"/>
</dbReference>
<feature type="region of interest" description="Disordered" evidence="3">
    <location>
        <begin position="252"/>
        <end position="272"/>
    </location>
</feature>
<organism evidence="4 5">
    <name type="scientific">Austropuccinia psidii MF-1</name>
    <dbReference type="NCBI Taxonomy" id="1389203"/>
    <lineage>
        <taxon>Eukaryota</taxon>
        <taxon>Fungi</taxon>
        <taxon>Dikarya</taxon>
        <taxon>Basidiomycota</taxon>
        <taxon>Pucciniomycotina</taxon>
        <taxon>Pucciniomycetes</taxon>
        <taxon>Pucciniales</taxon>
        <taxon>Sphaerophragmiaceae</taxon>
        <taxon>Austropuccinia</taxon>
    </lineage>
</organism>
<dbReference type="EMBL" id="AVOT02056149">
    <property type="protein sequence ID" value="MBW0550549.1"/>
    <property type="molecule type" value="Genomic_DNA"/>
</dbReference>
<feature type="compositionally biased region" description="Polar residues" evidence="3">
    <location>
        <begin position="253"/>
        <end position="263"/>
    </location>
</feature>
<feature type="compositionally biased region" description="Basic and acidic residues" evidence="3">
    <location>
        <begin position="285"/>
        <end position="295"/>
    </location>
</feature>
<feature type="compositionally biased region" description="Low complexity" evidence="3">
    <location>
        <begin position="308"/>
        <end position="321"/>
    </location>
</feature>
<feature type="region of interest" description="Disordered" evidence="3">
    <location>
        <begin position="103"/>
        <end position="124"/>
    </location>
</feature>
<protein>
    <recommendedName>
        <fullName evidence="6">UBA domain-containing protein</fullName>
    </recommendedName>
</protein>
<dbReference type="InterPro" id="IPR011990">
    <property type="entry name" value="TPR-like_helical_dom_sf"/>
</dbReference>
<feature type="region of interest" description="Disordered" evidence="3">
    <location>
        <begin position="285"/>
        <end position="352"/>
    </location>
</feature>
<dbReference type="OrthoDB" id="1717591at2759"/>
<proteinExistence type="predicted"/>
<feature type="region of interest" description="Disordered" evidence="3">
    <location>
        <begin position="169"/>
        <end position="190"/>
    </location>
</feature>
<feature type="non-terminal residue" evidence="4">
    <location>
        <position position="727"/>
    </location>
</feature>
<dbReference type="CDD" id="cd14270">
    <property type="entry name" value="UBA"/>
    <property type="match status" value="1"/>
</dbReference>
<evidence type="ECO:0000256" key="2">
    <source>
        <dbReference type="SAM" id="Coils"/>
    </source>
</evidence>
<keyword evidence="1" id="KW-0802">TPR repeat</keyword>
<comment type="caution">
    <text evidence="4">The sequence shown here is derived from an EMBL/GenBank/DDBJ whole genome shotgun (WGS) entry which is preliminary data.</text>
</comment>
<accession>A0A9Q3P6R8</accession>
<dbReference type="GO" id="GO:0005737">
    <property type="term" value="C:cytoplasm"/>
    <property type="evidence" value="ECO:0007669"/>
    <property type="project" value="TreeGrafter"/>
</dbReference>
<gene>
    <name evidence="4" type="ORF">O181_090264</name>
</gene>
<dbReference type="GO" id="GO:0030276">
    <property type="term" value="F:clathrin binding"/>
    <property type="evidence" value="ECO:0007669"/>
    <property type="project" value="TreeGrafter"/>
</dbReference>
<dbReference type="GO" id="GO:0031982">
    <property type="term" value="C:vesicle"/>
    <property type="evidence" value="ECO:0007669"/>
    <property type="project" value="TreeGrafter"/>
</dbReference>
<feature type="compositionally biased region" description="Basic and acidic residues" evidence="3">
    <location>
        <begin position="331"/>
        <end position="342"/>
    </location>
</feature>
<feature type="repeat" description="TPR" evidence="1">
    <location>
        <begin position="404"/>
        <end position="437"/>
    </location>
</feature>
<evidence type="ECO:0000256" key="3">
    <source>
        <dbReference type="SAM" id="MobiDB-lite"/>
    </source>
</evidence>
<dbReference type="AlphaFoldDB" id="A0A9Q3P6R8"/>
<name>A0A9Q3P6R8_9BASI</name>
<dbReference type="Proteomes" id="UP000765509">
    <property type="component" value="Unassembled WGS sequence"/>
</dbReference>
<evidence type="ECO:0000313" key="5">
    <source>
        <dbReference type="Proteomes" id="UP000765509"/>
    </source>
</evidence>
<dbReference type="GO" id="GO:0072583">
    <property type="term" value="P:clathrin-dependent endocytosis"/>
    <property type="evidence" value="ECO:0007669"/>
    <property type="project" value="TreeGrafter"/>
</dbReference>
<keyword evidence="5" id="KW-1185">Reference proteome</keyword>